<dbReference type="PANTHER" id="PTHR21499">
    <property type="entry name" value="ASPARTATE KINASE"/>
    <property type="match status" value="1"/>
</dbReference>
<evidence type="ECO:0000256" key="3">
    <source>
        <dbReference type="ARBA" id="ARBA00004986"/>
    </source>
</evidence>
<comment type="function">
    <text evidence="1">Catalyzes the phosphorylation of the beta-carboxyl group of aspartic acid with ATP to yield 4-phospho-L-aspartate, which is involved in the branched biosynthetic pathway leading to the biosynthesis of amino acids threonine, isoleucine and methionine.</text>
</comment>
<evidence type="ECO:0000256" key="10">
    <source>
        <dbReference type="ARBA" id="ARBA00022840"/>
    </source>
</evidence>
<evidence type="ECO:0000256" key="15">
    <source>
        <dbReference type="RuleBase" id="RU004249"/>
    </source>
</evidence>
<keyword evidence="10" id="KW-0067">ATP-binding</keyword>
<dbReference type="Proteomes" id="UP001235840">
    <property type="component" value="Unassembled WGS sequence"/>
</dbReference>
<accession>A0ABT9VTT8</accession>
<evidence type="ECO:0000256" key="7">
    <source>
        <dbReference type="ARBA" id="ARBA00022679"/>
    </source>
</evidence>
<dbReference type="RefSeq" id="WP_307389630.1">
    <property type="nucleotide sequence ID" value="NZ_BAAADK010000009.1"/>
</dbReference>
<dbReference type="PANTHER" id="PTHR21499:SF3">
    <property type="entry name" value="ASPARTOKINASE"/>
    <property type="match status" value="1"/>
</dbReference>
<dbReference type="InterPro" id="IPR036393">
    <property type="entry name" value="AceGlu_kinase-like_sf"/>
</dbReference>
<evidence type="ECO:0000256" key="2">
    <source>
        <dbReference type="ARBA" id="ARBA00004766"/>
    </source>
</evidence>
<organism evidence="17 18">
    <name type="scientific">Caldalkalibacillus horti</name>
    <dbReference type="NCBI Taxonomy" id="77523"/>
    <lineage>
        <taxon>Bacteria</taxon>
        <taxon>Bacillati</taxon>
        <taxon>Bacillota</taxon>
        <taxon>Bacilli</taxon>
        <taxon>Bacillales</taxon>
        <taxon>Bacillaceae</taxon>
        <taxon>Caldalkalibacillus</taxon>
    </lineage>
</organism>
<keyword evidence="6 15" id="KW-0028">Amino-acid biosynthesis</keyword>
<dbReference type="NCBIfam" id="TIGR00657">
    <property type="entry name" value="asp_kinases"/>
    <property type="match status" value="1"/>
</dbReference>
<evidence type="ECO:0000256" key="4">
    <source>
        <dbReference type="ARBA" id="ARBA00005139"/>
    </source>
</evidence>
<comment type="catalytic activity">
    <reaction evidence="13 14">
        <text>L-aspartate + ATP = 4-phospho-L-aspartate + ADP</text>
        <dbReference type="Rhea" id="RHEA:23776"/>
        <dbReference type="ChEBI" id="CHEBI:29991"/>
        <dbReference type="ChEBI" id="CHEBI:30616"/>
        <dbReference type="ChEBI" id="CHEBI:57535"/>
        <dbReference type="ChEBI" id="CHEBI:456216"/>
        <dbReference type="EC" id="2.7.2.4"/>
    </reaction>
</comment>
<evidence type="ECO:0000256" key="14">
    <source>
        <dbReference type="RuleBase" id="RU003448"/>
    </source>
</evidence>
<keyword evidence="9 14" id="KW-0418">Kinase</keyword>
<dbReference type="InterPro" id="IPR018042">
    <property type="entry name" value="Aspartate_kinase_CS"/>
</dbReference>
<evidence type="ECO:0000256" key="13">
    <source>
        <dbReference type="ARBA" id="ARBA00047872"/>
    </source>
</evidence>
<comment type="pathway">
    <text evidence="2 15">Amino-acid biosynthesis; L-lysine biosynthesis via DAP pathway; (S)-tetrahydrodipicolinate from L-aspartate: step 1/4.</text>
</comment>
<dbReference type="SUPFAM" id="SSF53633">
    <property type="entry name" value="Carbamate kinase-like"/>
    <property type="match status" value="1"/>
</dbReference>
<comment type="pathway">
    <text evidence="4 15">Amino-acid biosynthesis; L-threonine biosynthesis; L-threonine from L-aspartate: step 1/5.</text>
</comment>
<gene>
    <name evidence="17" type="ORF">J2S11_000166</name>
</gene>
<dbReference type="EC" id="2.7.2.4" evidence="14"/>
<reference evidence="17 18" key="1">
    <citation type="submission" date="2023-07" db="EMBL/GenBank/DDBJ databases">
        <title>Genomic Encyclopedia of Type Strains, Phase IV (KMG-IV): sequencing the most valuable type-strain genomes for metagenomic binning, comparative biology and taxonomic classification.</title>
        <authorList>
            <person name="Goeker M."/>
        </authorList>
    </citation>
    <scope>NUCLEOTIDE SEQUENCE [LARGE SCALE GENOMIC DNA]</scope>
    <source>
        <strain evidence="17 18">DSM 12751</strain>
    </source>
</reference>
<evidence type="ECO:0000313" key="17">
    <source>
        <dbReference type="EMBL" id="MDQ0164267.1"/>
    </source>
</evidence>
<evidence type="ECO:0000313" key="18">
    <source>
        <dbReference type="Proteomes" id="UP001235840"/>
    </source>
</evidence>
<feature type="domain" description="Aspartate/glutamate/uridylate kinase" evidence="16">
    <location>
        <begin position="17"/>
        <end position="244"/>
    </location>
</feature>
<name>A0ABT9VTT8_9BACI</name>
<dbReference type="CDD" id="cd04246">
    <property type="entry name" value="AAK_AK-DapG-like"/>
    <property type="match status" value="1"/>
</dbReference>
<proteinExistence type="inferred from homology"/>
<keyword evidence="12" id="KW-0457">Lysine biosynthesis</keyword>
<evidence type="ECO:0000256" key="8">
    <source>
        <dbReference type="ARBA" id="ARBA00022741"/>
    </source>
</evidence>
<evidence type="ECO:0000259" key="16">
    <source>
        <dbReference type="Pfam" id="PF00696"/>
    </source>
</evidence>
<evidence type="ECO:0000256" key="11">
    <source>
        <dbReference type="ARBA" id="ARBA00022915"/>
    </source>
</evidence>
<keyword evidence="7 14" id="KW-0808">Transferase</keyword>
<keyword evidence="11" id="KW-0220">Diaminopimelate biosynthesis</keyword>
<comment type="pathway">
    <text evidence="3 15">Amino-acid biosynthesis; L-methionine biosynthesis via de novo pathway; L-homoserine from L-aspartate: step 1/3.</text>
</comment>
<dbReference type="PROSITE" id="PS00324">
    <property type="entry name" value="ASPARTOKINASE"/>
    <property type="match status" value="1"/>
</dbReference>
<dbReference type="EMBL" id="JAUSTY010000001">
    <property type="protein sequence ID" value="MDQ0164267.1"/>
    <property type="molecule type" value="Genomic_DNA"/>
</dbReference>
<evidence type="ECO:0000256" key="12">
    <source>
        <dbReference type="ARBA" id="ARBA00023154"/>
    </source>
</evidence>
<comment type="similarity">
    <text evidence="5 14">Belongs to the aspartokinase family.</text>
</comment>
<evidence type="ECO:0000256" key="5">
    <source>
        <dbReference type="ARBA" id="ARBA00010122"/>
    </source>
</evidence>
<keyword evidence="18" id="KW-1185">Reference proteome</keyword>
<protein>
    <recommendedName>
        <fullName evidence="14">Aspartokinase</fullName>
        <ecNumber evidence="14">2.7.2.4</ecNumber>
    </recommendedName>
</protein>
<comment type="caution">
    <text evidence="17">The sequence shown here is derived from an EMBL/GenBank/DDBJ whole genome shotgun (WGS) entry which is preliminary data.</text>
</comment>
<sequence length="345" mass="37883">MGKRKLERWIGEKSMALIVQKFGGTSVGTIERIKHVAHLIKQQQEVGDQIVVVVSAMGHSTDSLEVMAKEITTCPQQKAYDLLLSTGEQLSTALLTIALQEIGVQAIGLTGQQAGIVTTDKHGHAEIVELQKERIFHWLNQSKVVVVAGFQGVTIDGSITTLGRGGSDITAVALGSLLHAERCEIYTDVQGVYTADPQLVSKARLIKQIEYEQMLEYAQLGAQVIHPRAVQWAKSHQLPVLVRSSFEKSEGTLIGQSSGINLNKGVIGLTYHAVEGKLFKLSFIRMEMNALAIDQMIEQYLGEQKLHIKRKECSPYSVSYYIAGSDIHTVIDNLHSIFIPSNVAI</sequence>
<evidence type="ECO:0000256" key="9">
    <source>
        <dbReference type="ARBA" id="ARBA00022777"/>
    </source>
</evidence>
<dbReference type="InterPro" id="IPR001048">
    <property type="entry name" value="Asp/Glu/Uridylate_kinase"/>
</dbReference>
<evidence type="ECO:0000256" key="1">
    <source>
        <dbReference type="ARBA" id="ARBA00003121"/>
    </source>
</evidence>
<evidence type="ECO:0000256" key="6">
    <source>
        <dbReference type="ARBA" id="ARBA00022605"/>
    </source>
</evidence>
<dbReference type="Pfam" id="PF00696">
    <property type="entry name" value="AA_kinase"/>
    <property type="match status" value="1"/>
</dbReference>
<dbReference type="Gene3D" id="3.40.1160.10">
    <property type="entry name" value="Acetylglutamate kinase-like"/>
    <property type="match status" value="1"/>
</dbReference>
<keyword evidence="8" id="KW-0547">Nucleotide-binding</keyword>
<dbReference type="InterPro" id="IPR001341">
    <property type="entry name" value="Asp_kinase"/>
</dbReference>